<dbReference type="FunFam" id="3.10.50.40:FF:000006">
    <property type="entry name" value="Peptidyl-prolyl cis-trans isomerase"/>
    <property type="match status" value="1"/>
</dbReference>
<dbReference type="GO" id="GO:0005783">
    <property type="term" value="C:endoplasmic reticulum"/>
    <property type="evidence" value="ECO:0007669"/>
    <property type="project" value="TreeGrafter"/>
</dbReference>
<protein>
    <recommendedName>
        <fullName evidence="2 5">peptidylprolyl isomerase</fullName>
        <ecNumber evidence="2 5">5.2.1.8</ecNumber>
    </recommendedName>
</protein>
<name>A0AAD5XNL4_9FUNG</name>
<evidence type="ECO:0000256" key="2">
    <source>
        <dbReference type="ARBA" id="ARBA00013194"/>
    </source>
</evidence>
<keyword evidence="3 5" id="KW-0697">Rotamase</keyword>
<reference evidence="8" key="1">
    <citation type="submission" date="2020-05" db="EMBL/GenBank/DDBJ databases">
        <title>Phylogenomic resolution of chytrid fungi.</title>
        <authorList>
            <person name="Stajich J.E."/>
            <person name="Amses K."/>
            <person name="Simmons R."/>
            <person name="Seto K."/>
            <person name="Myers J."/>
            <person name="Bonds A."/>
            <person name="Quandt C.A."/>
            <person name="Barry K."/>
            <person name="Liu P."/>
            <person name="Grigoriev I."/>
            <person name="Longcore J.E."/>
            <person name="James T.Y."/>
        </authorList>
    </citation>
    <scope>NUCLEOTIDE SEQUENCE</scope>
    <source>
        <strain evidence="8">JEL0379</strain>
    </source>
</reference>
<comment type="catalytic activity">
    <reaction evidence="1 5">
        <text>[protein]-peptidylproline (omega=180) = [protein]-peptidylproline (omega=0)</text>
        <dbReference type="Rhea" id="RHEA:16237"/>
        <dbReference type="Rhea" id="RHEA-COMP:10747"/>
        <dbReference type="Rhea" id="RHEA-COMP:10748"/>
        <dbReference type="ChEBI" id="CHEBI:83833"/>
        <dbReference type="ChEBI" id="CHEBI:83834"/>
        <dbReference type="EC" id="5.2.1.8"/>
    </reaction>
</comment>
<evidence type="ECO:0000256" key="5">
    <source>
        <dbReference type="PROSITE-ProRule" id="PRU00277"/>
    </source>
</evidence>
<comment type="caution">
    <text evidence="8">The sequence shown here is derived from an EMBL/GenBank/DDBJ whole genome shotgun (WGS) entry which is preliminary data.</text>
</comment>
<dbReference type="InterPro" id="IPR046357">
    <property type="entry name" value="PPIase_dom_sf"/>
</dbReference>
<evidence type="ECO:0000313" key="8">
    <source>
        <dbReference type="EMBL" id="KAJ3175430.1"/>
    </source>
</evidence>
<keyword evidence="4 5" id="KW-0413">Isomerase</keyword>
<gene>
    <name evidence="8" type="primary">FKBP2</name>
    <name evidence="8" type="ORF">HDU87_006250</name>
</gene>
<dbReference type="PROSITE" id="PS50059">
    <property type="entry name" value="FKBP_PPIASE"/>
    <property type="match status" value="1"/>
</dbReference>
<dbReference type="Pfam" id="PF00254">
    <property type="entry name" value="FKBP_C"/>
    <property type="match status" value="1"/>
</dbReference>
<evidence type="ECO:0000256" key="6">
    <source>
        <dbReference type="SAM" id="SignalP"/>
    </source>
</evidence>
<evidence type="ECO:0000256" key="1">
    <source>
        <dbReference type="ARBA" id="ARBA00000971"/>
    </source>
</evidence>
<dbReference type="InterPro" id="IPR044609">
    <property type="entry name" value="FKBP2/11"/>
</dbReference>
<dbReference type="EC" id="5.2.1.8" evidence="2 5"/>
<organism evidence="8 9">
    <name type="scientific">Geranomyces variabilis</name>
    <dbReference type="NCBI Taxonomy" id="109894"/>
    <lineage>
        <taxon>Eukaryota</taxon>
        <taxon>Fungi</taxon>
        <taxon>Fungi incertae sedis</taxon>
        <taxon>Chytridiomycota</taxon>
        <taxon>Chytridiomycota incertae sedis</taxon>
        <taxon>Chytridiomycetes</taxon>
        <taxon>Spizellomycetales</taxon>
        <taxon>Powellomycetaceae</taxon>
        <taxon>Geranomyces</taxon>
    </lineage>
</organism>
<evidence type="ECO:0000259" key="7">
    <source>
        <dbReference type="PROSITE" id="PS50059"/>
    </source>
</evidence>
<proteinExistence type="predicted"/>
<dbReference type="PANTHER" id="PTHR45779">
    <property type="entry name" value="PEPTIDYLPROLYL ISOMERASE"/>
    <property type="match status" value="1"/>
</dbReference>
<dbReference type="AlphaFoldDB" id="A0AAD5XNL4"/>
<keyword evidence="9" id="KW-1185">Reference proteome</keyword>
<feature type="chain" id="PRO_5042076257" description="peptidylprolyl isomerase" evidence="6">
    <location>
        <begin position="25"/>
        <end position="151"/>
    </location>
</feature>
<dbReference type="Proteomes" id="UP001212152">
    <property type="component" value="Unassembled WGS sequence"/>
</dbReference>
<accession>A0AAD5XNL4</accession>
<feature type="signal peptide" evidence="6">
    <location>
        <begin position="1"/>
        <end position="24"/>
    </location>
</feature>
<dbReference type="GO" id="GO:0003755">
    <property type="term" value="F:peptidyl-prolyl cis-trans isomerase activity"/>
    <property type="evidence" value="ECO:0007669"/>
    <property type="project" value="UniProtKB-KW"/>
</dbReference>
<sequence>MHLVLRLPLLVVLALLALTGAVVADKAKRTPPTQLQIGVKHRVPEAECTRKSAAGDTLSMHYTGTLFSTGEKFDSSLDRNQPFEFTIGNGQVIKGWDQGLLGMCVGEKRKLVIPSHLGYGDRGSGAKIPGGSTLVFETELLAIKNRANGEL</sequence>
<dbReference type="EMBL" id="JADGJQ010000052">
    <property type="protein sequence ID" value="KAJ3175430.1"/>
    <property type="molecule type" value="Genomic_DNA"/>
</dbReference>
<dbReference type="PANTHER" id="PTHR45779:SF7">
    <property type="entry name" value="PEPTIDYLPROLYL ISOMERASE"/>
    <property type="match status" value="1"/>
</dbReference>
<evidence type="ECO:0000313" key="9">
    <source>
        <dbReference type="Proteomes" id="UP001212152"/>
    </source>
</evidence>
<keyword evidence="6" id="KW-0732">Signal</keyword>
<evidence type="ECO:0000256" key="4">
    <source>
        <dbReference type="ARBA" id="ARBA00023235"/>
    </source>
</evidence>
<dbReference type="SUPFAM" id="SSF54534">
    <property type="entry name" value="FKBP-like"/>
    <property type="match status" value="1"/>
</dbReference>
<feature type="domain" description="PPIase FKBP-type" evidence="7">
    <location>
        <begin position="55"/>
        <end position="144"/>
    </location>
</feature>
<evidence type="ECO:0000256" key="3">
    <source>
        <dbReference type="ARBA" id="ARBA00023110"/>
    </source>
</evidence>
<dbReference type="Gene3D" id="3.10.50.40">
    <property type="match status" value="1"/>
</dbReference>
<dbReference type="InterPro" id="IPR001179">
    <property type="entry name" value="PPIase_FKBP_dom"/>
</dbReference>